<evidence type="ECO:0000256" key="3">
    <source>
        <dbReference type="ARBA" id="ARBA00023163"/>
    </source>
</evidence>
<evidence type="ECO:0000256" key="2">
    <source>
        <dbReference type="ARBA" id="ARBA00023125"/>
    </source>
</evidence>
<dbReference type="PANTHER" id="PTHR47894">
    <property type="entry name" value="HTH-TYPE TRANSCRIPTIONAL REGULATOR GADX"/>
    <property type="match status" value="1"/>
</dbReference>
<evidence type="ECO:0000259" key="4">
    <source>
        <dbReference type="PROSITE" id="PS01124"/>
    </source>
</evidence>
<evidence type="ECO:0000313" key="6">
    <source>
        <dbReference type="Proteomes" id="UP000295830"/>
    </source>
</evidence>
<dbReference type="GO" id="GO:0000976">
    <property type="term" value="F:transcription cis-regulatory region binding"/>
    <property type="evidence" value="ECO:0007669"/>
    <property type="project" value="TreeGrafter"/>
</dbReference>
<dbReference type="Proteomes" id="UP000295830">
    <property type="component" value="Unassembled WGS sequence"/>
</dbReference>
<dbReference type="PANTHER" id="PTHR47894:SF1">
    <property type="entry name" value="HTH-TYPE TRANSCRIPTIONAL REGULATOR VQSM"/>
    <property type="match status" value="1"/>
</dbReference>
<name>A0A4R7JN74_9GAMM</name>
<organism evidence="5 6">
    <name type="scientific">Halospina denitrificans</name>
    <dbReference type="NCBI Taxonomy" id="332522"/>
    <lineage>
        <taxon>Bacteria</taxon>
        <taxon>Pseudomonadati</taxon>
        <taxon>Pseudomonadota</taxon>
        <taxon>Gammaproteobacteria</taxon>
        <taxon>Halospina</taxon>
    </lineage>
</organism>
<protein>
    <submittedName>
        <fullName evidence="5">AraC family transcriptional regulator</fullName>
    </submittedName>
</protein>
<dbReference type="InterPro" id="IPR009057">
    <property type="entry name" value="Homeodomain-like_sf"/>
</dbReference>
<feature type="domain" description="HTH araC/xylS-type" evidence="4">
    <location>
        <begin position="244"/>
        <end position="342"/>
    </location>
</feature>
<keyword evidence="1" id="KW-0805">Transcription regulation</keyword>
<dbReference type="InterPro" id="IPR032687">
    <property type="entry name" value="AraC-type_N"/>
</dbReference>
<sequence>MRQTGSNRLGDISVHYVSVMARTLEQQGLDSSRWLSRFRVSRNLLTTPDARISIPRFMRMGHAAIQLTGNPALGLIFGGNTRLTDLGMPGIAGACAPTLGESLSTLIAFERLTSYNSRGRSSMERGTDGALIASFYSISPYNSYNCFVVDAILSGWVQFLRHLSPAPVTPLAVDIEYTAPVDAAAYAGWFGCPVNFEAPANRIELPESITTIPGNLAQPALFRQTRAQCEAALQQYQWGRTTAQRVKEEITPLMRGVAPEMEEIALRLGTTEWGLRRALTREGTRYRDLLDSVRSELASDYVRETPLSLTDIADLLGFANPSAFQKAFRRWYGCSPGDYRRLGGAGA</sequence>
<dbReference type="AlphaFoldDB" id="A0A4R7JN74"/>
<dbReference type="OrthoDB" id="5582699at2"/>
<dbReference type="GO" id="GO:0005829">
    <property type="term" value="C:cytosol"/>
    <property type="evidence" value="ECO:0007669"/>
    <property type="project" value="TreeGrafter"/>
</dbReference>
<accession>A0A4R7JN74</accession>
<dbReference type="Pfam" id="PF12833">
    <property type="entry name" value="HTH_18"/>
    <property type="match status" value="1"/>
</dbReference>
<dbReference type="PRINTS" id="PR00032">
    <property type="entry name" value="HTHARAC"/>
</dbReference>
<dbReference type="Gene3D" id="1.10.10.60">
    <property type="entry name" value="Homeodomain-like"/>
    <property type="match status" value="1"/>
</dbReference>
<keyword evidence="2" id="KW-0238">DNA-binding</keyword>
<keyword evidence="6" id="KW-1185">Reference proteome</keyword>
<reference evidence="5 6" key="1">
    <citation type="submission" date="2019-03" db="EMBL/GenBank/DDBJ databases">
        <title>Genomic Encyclopedia of Type Strains, Phase IV (KMG-IV): sequencing the most valuable type-strain genomes for metagenomic binning, comparative biology and taxonomic classification.</title>
        <authorList>
            <person name="Goeker M."/>
        </authorList>
    </citation>
    <scope>NUCLEOTIDE SEQUENCE [LARGE SCALE GENOMIC DNA]</scope>
    <source>
        <strain evidence="5 6">DSM 15505</strain>
    </source>
</reference>
<dbReference type="InterPro" id="IPR020449">
    <property type="entry name" value="Tscrpt_reg_AraC-type_HTH"/>
</dbReference>
<dbReference type="SMART" id="SM00342">
    <property type="entry name" value="HTH_ARAC"/>
    <property type="match status" value="1"/>
</dbReference>
<dbReference type="GO" id="GO:0003700">
    <property type="term" value="F:DNA-binding transcription factor activity"/>
    <property type="evidence" value="ECO:0007669"/>
    <property type="project" value="InterPro"/>
</dbReference>
<dbReference type="InterPro" id="IPR018060">
    <property type="entry name" value="HTH_AraC"/>
</dbReference>
<dbReference type="Pfam" id="PF12625">
    <property type="entry name" value="Arabinose_bd"/>
    <property type="match status" value="1"/>
</dbReference>
<dbReference type="RefSeq" id="WP_133736785.1">
    <property type="nucleotide sequence ID" value="NZ_SOAX01000006.1"/>
</dbReference>
<keyword evidence="3" id="KW-0804">Transcription</keyword>
<proteinExistence type="predicted"/>
<evidence type="ECO:0000313" key="5">
    <source>
        <dbReference type="EMBL" id="TDT38573.1"/>
    </source>
</evidence>
<comment type="caution">
    <text evidence="5">The sequence shown here is derived from an EMBL/GenBank/DDBJ whole genome shotgun (WGS) entry which is preliminary data.</text>
</comment>
<evidence type="ECO:0000256" key="1">
    <source>
        <dbReference type="ARBA" id="ARBA00023015"/>
    </source>
</evidence>
<gene>
    <name evidence="5" type="ORF">DES49_2550</name>
</gene>
<dbReference type="EMBL" id="SOAX01000006">
    <property type="protein sequence ID" value="TDT38573.1"/>
    <property type="molecule type" value="Genomic_DNA"/>
</dbReference>
<dbReference type="SUPFAM" id="SSF46689">
    <property type="entry name" value="Homeodomain-like"/>
    <property type="match status" value="1"/>
</dbReference>
<dbReference type="PROSITE" id="PS01124">
    <property type="entry name" value="HTH_ARAC_FAMILY_2"/>
    <property type="match status" value="1"/>
</dbReference>